<dbReference type="OrthoDB" id="2286772at2"/>
<protein>
    <recommendedName>
        <fullName evidence="5">D-alanyl-D-alanine carboxypeptidase</fullName>
    </recommendedName>
</protein>
<evidence type="ECO:0008006" key="5">
    <source>
        <dbReference type="Google" id="ProtNLM"/>
    </source>
</evidence>
<dbReference type="RefSeq" id="WP_035167726.1">
    <property type="nucleotide sequence ID" value="NZ_CP018906.1"/>
</dbReference>
<feature type="region of interest" description="Disordered" evidence="1">
    <location>
        <begin position="120"/>
        <end position="142"/>
    </location>
</feature>
<evidence type="ECO:0000313" key="3">
    <source>
        <dbReference type="EMBL" id="AQW21274.1"/>
    </source>
</evidence>
<gene>
    <name evidence="3" type="ORF">PL11_004715</name>
</gene>
<feature type="chain" id="PRO_5010565858" description="D-alanyl-D-alanine carboxypeptidase" evidence="2">
    <location>
        <begin position="25"/>
        <end position="285"/>
    </location>
</feature>
<evidence type="ECO:0000313" key="4">
    <source>
        <dbReference type="Proteomes" id="UP000030361"/>
    </source>
</evidence>
<dbReference type="EMBL" id="CP018906">
    <property type="protein sequence ID" value="AQW21274.1"/>
    <property type="molecule type" value="Genomic_DNA"/>
</dbReference>
<dbReference type="Proteomes" id="UP000030361">
    <property type="component" value="Chromosome"/>
</dbReference>
<proteinExistence type="predicted"/>
<organism evidence="3 4">
    <name type="scientific">Lentilactobacillus curieae</name>
    <dbReference type="NCBI Taxonomy" id="1138822"/>
    <lineage>
        <taxon>Bacteria</taxon>
        <taxon>Bacillati</taxon>
        <taxon>Bacillota</taxon>
        <taxon>Bacilli</taxon>
        <taxon>Lactobacillales</taxon>
        <taxon>Lactobacillaceae</taxon>
        <taxon>Lentilactobacillus</taxon>
    </lineage>
</organism>
<dbReference type="KEGG" id="lcu:PL11_004715"/>
<sequence length="285" mass="31525">MKKQLILFTGLLASLCGLQVTANAASQYSAKRSHEVKLIWRRSMGTHAFKAPTGARFSKHLGVCYGYNPQTADVTWYTDAHEKLYLKNLRMYSIYYHVTSKSGLQGWIWKGYMKPVNSNAGDASSNSSSTGNSANNTTSKPTNSLSQELAGFFENTVPNNQLQQIANQYPSFVSKYSNPDSGDEYFQIMVANNYKATQKYMSFFFIGNSATNGKKEQQQLKSGKVSFKDYVNNAVYAHNGNTSFKTFQNNLIGAYAFPKGSPNYGRGVVVLEDPPKNSTTSTGQG</sequence>
<evidence type="ECO:0000256" key="2">
    <source>
        <dbReference type="SAM" id="SignalP"/>
    </source>
</evidence>
<keyword evidence="2" id="KW-0732">Signal</keyword>
<reference evidence="3 4" key="1">
    <citation type="journal article" date="2015" name="Genome Announc.">
        <title>Genome Sequence of Lactobacillus curieae CCTCC M 2011381T, a Novel Producer of Gamma-aminobutyric Acid.</title>
        <authorList>
            <person name="Wang Y."/>
            <person name="Wang Y."/>
            <person name="Lang C."/>
            <person name="Wei D."/>
            <person name="Xu P."/>
            <person name="Xie J."/>
        </authorList>
    </citation>
    <scope>NUCLEOTIDE SEQUENCE [LARGE SCALE GENOMIC DNA]</scope>
    <source>
        <strain evidence="3 4">CCTCC M 2011381</strain>
    </source>
</reference>
<name>A0A1S6QI37_9LACO</name>
<feature type="signal peptide" evidence="2">
    <location>
        <begin position="1"/>
        <end position="24"/>
    </location>
</feature>
<accession>A0A1S6QI37</accession>
<dbReference type="AlphaFoldDB" id="A0A1S6QI37"/>
<keyword evidence="4" id="KW-1185">Reference proteome</keyword>
<feature type="compositionally biased region" description="Low complexity" evidence="1">
    <location>
        <begin position="120"/>
        <end position="139"/>
    </location>
</feature>
<evidence type="ECO:0000256" key="1">
    <source>
        <dbReference type="SAM" id="MobiDB-lite"/>
    </source>
</evidence>